<accession>A0A517R6F5</accession>
<keyword evidence="3" id="KW-1185">Reference proteome</keyword>
<dbReference type="GO" id="GO:0003677">
    <property type="term" value="F:DNA binding"/>
    <property type="evidence" value="ECO:0007669"/>
    <property type="project" value="InterPro"/>
</dbReference>
<organism evidence="2 3">
    <name type="scientific">Stratiformator vulcanicus</name>
    <dbReference type="NCBI Taxonomy" id="2527980"/>
    <lineage>
        <taxon>Bacteria</taxon>
        <taxon>Pseudomonadati</taxon>
        <taxon>Planctomycetota</taxon>
        <taxon>Planctomycetia</taxon>
        <taxon>Planctomycetales</taxon>
        <taxon>Planctomycetaceae</taxon>
        <taxon>Stratiformator</taxon>
    </lineage>
</organism>
<dbReference type="EC" id="3.1.21.4" evidence="2"/>
<name>A0A517R6F5_9PLAN</name>
<feature type="domain" description="Restriction endonuclease type II EcoRII C-terminal" evidence="1">
    <location>
        <begin position="82"/>
        <end position="218"/>
    </location>
</feature>
<dbReference type="KEGG" id="svp:Pan189_38300"/>
<sequence>MRRNLPSGIEFAKMAVEHELGQHSDDPDWIKANFSNLVEKIQTTAYRHYLEFEKPAALAAMKSALPAECENRFIAVLEEHFFTIDRFFLGLTQGRRPRAGGAFEQLISILFSKLDYPYTSQPIINGQPDFLIPSETHYRNNPVDCIVFTVKRTLRERWRQIVTEGMRGYQFFLATIDEKIAARDLDAIRDHRIHLVLPERIRSERYGDRPNAISFETFFRDHLDPAMDRWRNNSVI</sequence>
<evidence type="ECO:0000313" key="3">
    <source>
        <dbReference type="Proteomes" id="UP000317318"/>
    </source>
</evidence>
<dbReference type="Proteomes" id="UP000317318">
    <property type="component" value="Chromosome"/>
</dbReference>
<evidence type="ECO:0000313" key="2">
    <source>
        <dbReference type="EMBL" id="QDT39423.1"/>
    </source>
</evidence>
<proteinExistence type="predicted"/>
<dbReference type="GO" id="GO:0009307">
    <property type="term" value="P:DNA restriction-modification system"/>
    <property type="evidence" value="ECO:0007669"/>
    <property type="project" value="InterPro"/>
</dbReference>
<protein>
    <submittedName>
        <fullName evidence="2">Type-2 restriction enzyme EcoRII</fullName>
        <ecNumber evidence="2">3.1.21.4</ecNumber>
    </submittedName>
</protein>
<dbReference type="InterPro" id="IPR011335">
    <property type="entry name" value="Restrct_endonuc-II-like"/>
</dbReference>
<keyword evidence="2" id="KW-0378">Hydrolase</keyword>
<dbReference type="InterPro" id="IPR038365">
    <property type="entry name" value="EcoRII_C_sf"/>
</dbReference>
<dbReference type="SUPFAM" id="SSF52980">
    <property type="entry name" value="Restriction endonuclease-like"/>
    <property type="match status" value="1"/>
</dbReference>
<dbReference type="EMBL" id="CP036268">
    <property type="protein sequence ID" value="QDT39423.1"/>
    <property type="molecule type" value="Genomic_DNA"/>
</dbReference>
<dbReference type="Pfam" id="PF09019">
    <property type="entry name" value="EcoRII-C"/>
    <property type="match status" value="1"/>
</dbReference>
<dbReference type="Gene3D" id="3.40.91.80">
    <property type="match status" value="1"/>
</dbReference>
<dbReference type="InterPro" id="IPR015109">
    <property type="entry name" value="Restrct_endonuc_II_EcoRII_C"/>
</dbReference>
<dbReference type="AlphaFoldDB" id="A0A517R6F5"/>
<gene>
    <name evidence="2" type="primary">ecoRIIR</name>
    <name evidence="2" type="ORF">Pan189_38300</name>
</gene>
<dbReference type="GO" id="GO:0009036">
    <property type="term" value="F:type II site-specific deoxyribonuclease activity"/>
    <property type="evidence" value="ECO:0007669"/>
    <property type="project" value="UniProtKB-EC"/>
</dbReference>
<evidence type="ECO:0000259" key="1">
    <source>
        <dbReference type="Pfam" id="PF09019"/>
    </source>
</evidence>
<reference evidence="2 3" key="1">
    <citation type="submission" date="2019-02" db="EMBL/GenBank/DDBJ databases">
        <title>Deep-cultivation of Planctomycetes and their phenomic and genomic characterization uncovers novel biology.</title>
        <authorList>
            <person name="Wiegand S."/>
            <person name="Jogler M."/>
            <person name="Boedeker C."/>
            <person name="Pinto D."/>
            <person name="Vollmers J."/>
            <person name="Rivas-Marin E."/>
            <person name="Kohn T."/>
            <person name="Peeters S.H."/>
            <person name="Heuer A."/>
            <person name="Rast P."/>
            <person name="Oberbeckmann S."/>
            <person name="Bunk B."/>
            <person name="Jeske O."/>
            <person name="Meyerdierks A."/>
            <person name="Storesund J.E."/>
            <person name="Kallscheuer N."/>
            <person name="Luecker S."/>
            <person name="Lage O.M."/>
            <person name="Pohl T."/>
            <person name="Merkel B.J."/>
            <person name="Hornburger P."/>
            <person name="Mueller R.-W."/>
            <person name="Bruemmer F."/>
            <person name="Labrenz M."/>
            <person name="Spormann A.M."/>
            <person name="Op den Camp H."/>
            <person name="Overmann J."/>
            <person name="Amann R."/>
            <person name="Jetten M.S.M."/>
            <person name="Mascher T."/>
            <person name="Medema M.H."/>
            <person name="Devos D.P."/>
            <person name="Kaster A.-K."/>
            <person name="Ovreas L."/>
            <person name="Rohde M."/>
            <person name="Galperin M.Y."/>
            <person name="Jogler C."/>
        </authorList>
    </citation>
    <scope>NUCLEOTIDE SEQUENCE [LARGE SCALE GENOMIC DNA]</scope>
    <source>
        <strain evidence="2 3">Pan189</strain>
    </source>
</reference>